<dbReference type="SUPFAM" id="SSF53335">
    <property type="entry name" value="S-adenosyl-L-methionine-dependent methyltransferases"/>
    <property type="match status" value="1"/>
</dbReference>
<sequence>MGGPRRCCLAHSMWPKCSNNKVATPALSHAQTAVIVGANRGDIPNDPSFSYLANSPHIRKVFVEPIPHLFKLLQRNVAKLPNASAVNAAITTAGGKTLEMFCLIDPHKGTVHSTVPFFADQICSLHKDRLFNSGDVMLFSSAEKVHKSVRSISVPTLSLRQLLNEELGAAPLDYLQVDTEGEDYNIVLQALELVPPPKSLMFEHMLLSSTHRTELRWRLALHYDFCCQAFDDVLCDHHQHHWKHLRRRKGSGNTRQSPSEQSEWMTRAIMRLSRAGVGDG</sequence>
<dbReference type="Gene3D" id="3.40.50.150">
    <property type="entry name" value="Vaccinia Virus protein VP39"/>
    <property type="match status" value="1"/>
</dbReference>
<dbReference type="AlphaFoldDB" id="A0A7S2GX52"/>
<gene>
    <name evidence="2" type="ORF">CBRE1094_LOCUS23395</name>
</gene>
<accession>A0A7S2GX52</accession>
<feature type="domain" description="Methyltransferase FkbM" evidence="1">
    <location>
        <begin position="36"/>
        <end position="188"/>
    </location>
</feature>
<protein>
    <recommendedName>
        <fullName evidence="1">Methyltransferase FkbM domain-containing protein</fullName>
    </recommendedName>
</protein>
<evidence type="ECO:0000259" key="1">
    <source>
        <dbReference type="Pfam" id="PF05050"/>
    </source>
</evidence>
<dbReference type="InterPro" id="IPR029063">
    <property type="entry name" value="SAM-dependent_MTases_sf"/>
</dbReference>
<proteinExistence type="predicted"/>
<dbReference type="InterPro" id="IPR006342">
    <property type="entry name" value="FkbM_mtfrase"/>
</dbReference>
<name>A0A7S2GX52_9EUKA</name>
<reference evidence="2" key="1">
    <citation type="submission" date="2021-01" db="EMBL/GenBank/DDBJ databases">
        <authorList>
            <person name="Corre E."/>
            <person name="Pelletier E."/>
            <person name="Niang G."/>
            <person name="Scheremetjew M."/>
            <person name="Finn R."/>
            <person name="Kale V."/>
            <person name="Holt S."/>
            <person name="Cochrane G."/>
            <person name="Meng A."/>
            <person name="Brown T."/>
            <person name="Cohen L."/>
        </authorList>
    </citation>
    <scope>NUCLEOTIDE SEQUENCE</scope>
    <source>
        <strain evidence="2">UTEX LB 985</strain>
    </source>
</reference>
<organism evidence="2">
    <name type="scientific">Haptolina brevifila</name>
    <dbReference type="NCBI Taxonomy" id="156173"/>
    <lineage>
        <taxon>Eukaryota</taxon>
        <taxon>Haptista</taxon>
        <taxon>Haptophyta</taxon>
        <taxon>Prymnesiophyceae</taxon>
        <taxon>Prymnesiales</taxon>
        <taxon>Prymnesiaceae</taxon>
        <taxon>Haptolina</taxon>
    </lineage>
</organism>
<dbReference type="EMBL" id="HBGU01042889">
    <property type="protein sequence ID" value="CAD9474198.1"/>
    <property type="molecule type" value="Transcribed_RNA"/>
</dbReference>
<dbReference type="Pfam" id="PF05050">
    <property type="entry name" value="Methyltransf_21"/>
    <property type="match status" value="1"/>
</dbReference>
<evidence type="ECO:0000313" key="2">
    <source>
        <dbReference type="EMBL" id="CAD9474198.1"/>
    </source>
</evidence>